<evidence type="ECO:0000313" key="2">
    <source>
        <dbReference type="Proteomes" id="UP000265515"/>
    </source>
</evidence>
<dbReference type="Gramene" id="GBG89960">
    <property type="protein sequence ID" value="GBG89960"/>
    <property type="gene ID" value="CBR_g50050"/>
</dbReference>
<organism evidence="1 2">
    <name type="scientific">Chara braunii</name>
    <name type="common">Braun's stonewort</name>
    <dbReference type="NCBI Taxonomy" id="69332"/>
    <lineage>
        <taxon>Eukaryota</taxon>
        <taxon>Viridiplantae</taxon>
        <taxon>Streptophyta</taxon>
        <taxon>Charophyceae</taxon>
        <taxon>Charales</taxon>
        <taxon>Characeae</taxon>
        <taxon>Chara</taxon>
    </lineage>
</organism>
<dbReference type="Proteomes" id="UP000265515">
    <property type="component" value="Unassembled WGS sequence"/>
</dbReference>
<accession>A0A388M5Z6</accession>
<dbReference type="GO" id="GO:0044782">
    <property type="term" value="P:cilium organization"/>
    <property type="evidence" value="ECO:0007669"/>
    <property type="project" value="InterPro"/>
</dbReference>
<evidence type="ECO:0000313" key="1">
    <source>
        <dbReference type="EMBL" id="GBG89960.1"/>
    </source>
</evidence>
<comment type="caution">
    <text evidence="1">The sequence shown here is derived from an EMBL/GenBank/DDBJ whole genome shotgun (WGS) entry which is preliminary data.</text>
</comment>
<name>A0A388M5Z6_CHABU</name>
<dbReference type="InterPro" id="IPR030791">
    <property type="entry name" value="Rotatin"/>
</dbReference>
<dbReference type="PANTHER" id="PTHR31691:SF1">
    <property type="entry name" value="ROTATIN"/>
    <property type="match status" value="1"/>
</dbReference>
<dbReference type="AlphaFoldDB" id="A0A388M5Z6"/>
<dbReference type="GO" id="GO:0036064">
    <property type="term" value="C:ciliary basal body"/>
    <property type="evidence" value="ECO:0007669"/>
    <property type="project" value="InterPro"/>
</dbReference>
<dbReference type="EMBL" id="BFEA01000775">
    <property type="protein sequence ID" value="GBG89960.1"/>
    <property type="molecule type" value="Genomic_DNA"/>
</dbReference>
<sequence length="369" mass="40784">MSDLTIVSASVRNLLAVSHAAKQLSILSDLPKILLRSASESYSFLELNELQCVATGSRHTLDDFARQTHAMTFIYKPKTGNKVPRKVSTQVAFSPFENGTTHLQPKRTGDRNPICSKVVEICDLMPGTDRRPERRHGTLTEVSRDAAASAAMYSSKLRYQHSQMFLLLMLSAMTLFRHLVHRSQIAAEKVLASGIICFIRSIWDFILSEENLFHEVLAFLCNLASASVKGARMIALEGEETSESGWGGQKGSCCSIASRVVSLLERGSICRAPQHQLATSLLRVLVMEATAGQLFLRGRFLSVTCMQELQRGLKMKDWEKVDAVLKILLNASASRNGQRVLMQSLGHPGFLDMELQQIGFQAGGSLEQT</sequence>
<keyword evidence="2" id="KW-1185">Reference proteome</keyword>
<proteinExistence type="predicted"/>
<gene>
    <name evidence="1" type="ORF">CBR_g50050</name>
</gene>
<protein>
    <submittedName>
        <fullName evidence="1">Uncharacterized protein</fullName>
    </submittedName>
</protein>
<dbReference type="PANTHER" id="PTHR31691">
    <property type="entry name" value="ROTATIN"/>
    <property type="match status" value="1"/>
</dbReference>
<reference evidence="1 2" key="1">
    <citation type="journal article" date="2018" name="Cell">
        <title>The Chara Genome: Secondary Complexity and Implications for Plant Terrestrialization.</title>
        <authorList>
            <person name="Nishiyama T."/>
            <person name="Sakayama H."/>
            <person name="Vries J.D."/>
            <person name="Buschmann H."/>
            <person name="Saint-Marcoux D."/>
            <person name="Ullrich K.K."/>
            <person name="Haas F.B."/>
            <person name="Vanderstraeten L."/>
            <person name="Becker D."/>
            <person name="Lang D."/>
            <person name="Vosolsobe S."/>
            <person name="Rombauts S."/>
            <person name="Wilhelmsson P.K.I."/>
            <person name="Janitza P."/>
            <person name="Kern R."/>
            <person name="Heyl A."/>
            <person name="Rumpler F."/>
            <person name="Villalobos L.I.A.C."/>
            <person name="Clay J.M."/>
            <person name="Skokan R."/>
            <person name="Toyoda A."/>
            <person name="Suzuki Y."/>
            <person name="Kagoshima H."/>
            <person name="Schijlen E."/>
            <person name="Tajeshwar N."/>
            <person name="Catarino B."/>
            <person name="Hetherington A.J."/>
            <person name="Saltykova A."/>
            <person name="Bonnot C."/>
            <person name="Breuninger H."/>
            <person name="Symeonidi A."/>
            <person name="Radhakrishnan G.V."/>
            <person name="Van Nieuwerburgh F."/>
            <person name="Deforce D."/>
            <person name="Chang C."/>
            <person name="Karol K.G."/>
            <person name="Hedrich R."/>
            <person name="Ulvskov P."/>
            <person name="Glockner G."/>
            <person name="Delwiche C.F."/>
            <person name="Petrasek J."/>
            <person name="Van de Peer Y."/>
            <person name="Friml J."/>
            <person name="Beilby M."/>
            <person name="Dolan L."/>
            <person name="Kohara Y."/>
            <person name="Sugano S."/>
            <person name="Fujiyama A."/>
            <person name="Delaux P.-M."/>
            <person name="Quint M."/>
            <person name="TheiBen G."/>
            <person name="Hagemann M."/>
            <person name="Harholt J."/>
            <person name="Dunand C."/>
            <person name="Zachgo S."/>
            <person name="Langdale J."/>
            <person name="Maumus F."/>
            <person name="Straeten D.V.D."/>
            <person name="Gould S.B."/>
            <person name="Rensing S.A."/>
        </authorList>
    </citation>
    <scope>NUCLEOTIDE SEQUENCE [LARGE SCALE GENOMIC DNA]</scope>
    <source>
        <strain evidence="1 2">S276</strain>
    </source>
</reference>